<dbReference type="PANTHER" id="PTHR48475">
    <property type="entry name" value="RIBONUCLEASE H"/>
    <property type="match status" value="1"/>
</dbReference>
<keyword evidence="3" id="KW-0378">Hydrolase</keyword>
<dbReference type="OMA" id="FEALCAN"/>
<dbReference type="PROSITE" id="PS50994">
    <property type="entry name" value="INTEGRASE"/>
    <property type="match status" value="1"/>
</dbReference>
<dbReference type="AlphaFoldDB" id="A0A151UF58"/>
<accession>A0A151UF58</accession>
<dbReference type="GO" id="GO:0016787">
    <property type="term" value="F:hydrolase activity"/>
    <property type="evidence" value="ECO:0007669"/>
    <property type="project" value="UniProtKB-KW"/>
</dbReference>
<dbReference type="Gene3D" id="3.30.420.10">
    <property type="entry name" value="Ribonuclease H-like superfamily/Ribonuclease H"/>
    <property type="match status" value="1"/>
</dbReference>
<dbReference type="GO" id="GO:0015074">
    <property type="term" value="P:DNA integration"/>
    <property type="evidence" value="ECO:0007669"/>
    <property type="project" value="InterPro"/>
</dbReference>
<name>A0A151UF58_CAJCA</name>
<feature type="coiled-coil region" evidence="1">
    <location>
        <begin position="166"/>
        <end position="200"/>
    </location>
</feature>
<protein>
    <submittedName>
        <fullName evidence="3">Pol polyprotein</fullName>
        <ecNumber evidence="3">3.1.6.-</ecNumber>
    </submittedName>
</protein>
<dbReference type="PANTHER" id="PTHR48475:SF2">
    <property type="entry name" value="RIBONUCLEASE H"/>
    <property type="match status" value="1"/>
</dbReference>
<feature type="domain" description="Integrase catalytic" evidence="2">
    <location>
        <begin position="1"/>
        <end position="150"/>
    </location>
</feature>
<dbReference type="Pfam" id="PF00665">
    <property type="entry name" value="rve"/>
    <property type="match status" value="1"/>
</dbReference>
<keyword evidence="4" id="KW-1185">Reference proteome</keyword>
<evidence type="ECO:0000313" key="3">
    <source>
        <dbReference type="EMBL" id="KYP77909.1"/>
    </source>
</evidence>
<evidence type="ECO:0000259" key="2">
    <source>
        <dbReference type="PROSITE" id="PS50994"/>
    </source>
</evidence>
<proteinExistence type="predicted"/>
<comment type="caution">
    <text evidence="3">The sequence shown here is derived from an EMBL/GenBank/DDBJ whole genome shotgun (WGS) entry which is preliminary data.</text>
</comment>
<organism evidence="3 4">
    <name type="scientific">Cajanus cajan</name>
    <name type="common">Pigeon pea</name>
    <name type="synonym">Cajanus indicus</name>
    <dbReference type="NCBI Taxonomy" id="3821"/>
    <lineage>
        <taxon>Eukaryota</taxon>
        <taxon>Viridiplantae</taxon>
        <taxon>Streptophyta</taxon>
        <taxon>Embryophyta</taxon>
        <taxon>Tracheophyta</taxon>
        <taxon>Spermatophyta</taxon>
        <taxon>Magnoliopsida</taxon>
        <taxon>eudicotyledons</taxon>
        <taxon>Gunneridae</taxon>
        <taxon>Pentapetalae</taxon>
        <taxon>rosids</taxon>
        <taxon>fabids</taxon>
        <taxon>Fabales</taxon>
        <taxon>Fabaceae</taxon>
        <taxon>Papilionoideae</taxon>
        <taxon>50 kb inversion clade</taxon>
        <taxon>NPAAA clade</taxon>
        <taxon>indigoferoid/millettioid clade</taxon>
        <taxon>Phaseoleae</taxon>
        <taxon>Cajanus</taxon>
    </lineage>
</organism>
<evidence type="ECO:0000256" key="1">
    <source>
        <dbReference type="SAM" id="Coils"/>
    </source>
</evidence>
<dbReference type="Proteomes" id="UP000075243">
    <property type="component" value="Unassembled WGS sequence"/>
</dbReference>
<dbReference type="InterPro" id="IPR001584">
    <property type="entry name" value="Integrase_cat-core"/>
</dbReference>
<dbReference type="InterPro" id="IPR012337">
    <property type="entry name" value="RNaseH-like_sf"/>
</dbReference>
<sequence>MDILGPFPMAKGQLKFLIVAVDLFTKWIEAEPLATISASNIQKFTWKNIITRFGIPYAIITDNGLQFTDKKFNEFLENLRVKHKTTSVEHPQSNGQAESANKVILSELKKRLGSAKGAWVEQLPEILWAYRCTPQSSTKETPFRLTFGNDAMIPVEIGEPSCRRVYFQEKDNSEDLKVELDLLEEERDRALINAEATKRRMMRRFNSGVRPREFHKGDLVWRSTGEARRNPREGKLSANWDGPYRINQDLQNGAYKLEELDGKLIPRTWNKTHLKMYYS</sequence>
<evidence type="ECO:0000313" key="4">
    <source>
        <dbReference type="Proteomes" id="UP000075243"/>
    </source>
</evidence>
<dbReference type="EC" id="3.1.6.-" evidence="3"/>
<reference evidence="3" key="1">
    <citation type="journal article" date="2012" name="Nat. Biotechnol.">
        <title>Draft genome sequence of pigeonpea (Cajanus cajan), an orphan legume crop of resource-poor farmers.</title>
        <authorList>
            <person name="Varshney R.K."/>
            <person name="Chen W."/>
            <person name="Li Y."/>
            <person name="Bharti A.K."/>
            <person name="Saxena R.K."/>
            <person name="Schlueter J.A."/>
            <person name="Donoghue M.T."/>
            <person name="Azam S."/>
            <person name="Fan G."/>
            <person name="Whaley A.M."/>
            <person name="Farmer A.D."/>
            <person name="Sheridan J."/>
            <person name="Iwata A."/>
            <person name="Tuteja R."/>
            <person name="Penmetsa R.V."/>
            <person name="Wu W."/>
            <person name="Upadhyaya H.D."/>
            <person name="Yang S.P."/>
            <person name="Shah T."/>
            <person name="Saxena K.B."/>
            <person name="Michael T."/>
            <person name="McCombie W.R."/>
            <person name="Yang B."/>
            <person name="Zhang G."/>
            <person name="Yang H."/>
            <person name="Wang J."/>
            <person name="Spillane C."/>
            <person name="Cook D.R."/>
            <person name="May G.D."/>
            <person name="Xu X."/>
            <person name="Jackson S.A."/>
        </authorList>
    </citation>
    <scope>NUCLEOTIDE SEQUENCE [LARGE SCALE GENOMIC DNA]</scope>
</reference>
<gene>
    <name evidence="3" type="ORF">KK1_048759</name>
</gene>
<dbReference type="EMBL" id="AGCT01037005">
    <property type="protein sequence ID" value="KYP77909.1"/>
    <property type="molecule type" value="Genomic_DNA"/>
</dbReference>
<keyword evidence="1" id="KW-0175">Coiled coil</keyword>
<dbReference type="SUPFAM" id="SSF53098">
    <property type="entry name" value="Ribonuclease H-like"/>
    <property type="match status" value="1"/>
</dbReference>
<dbReference type="GO" id="GO:0003676">
    <property type="term" value="F:nucleic acid binding"/>
    <property type="evidence" value="ECO:0007669"/>
    <property type="project" value="InterPro"/>
</dbReference>
<dbReference type="InterPro" id="IPR036397">
    <property type="entry name" value="RNaseH_sf"/>
</dbReference>
<dbReference type="Gramene" id="C.cajan_47990.t">
    <property type="protein sequence ID" value="C.cajan_47990.t.cds1"/>
    <property type="gene ID" value="C.cajan_47990"/>
</dbReference>